<evidence type="ECO:0008006" key="3">
    <source>
        <dbReference type="Google" id="ProtNLM"/>
    </source>
</evidence>
<dbReference type="GeneID" id="81352658"/>
<name>A0A9W9G214_9EURO</name>
<proteinExistence type="predicted"/>
<dbReference type="OrthoDB" id="2446447at2759"/>
<dbReference type="Gene3D" id="2.60.120.10">
    <property type="entry name" value="Jelly Rolls"/>
    <property type="match status" value="1"/>
</dbReference>
<dbReference type="SUPFAM" id="SSF51182">
    <property type="entry name" value="RmlC-like cupins"/>
    <property type="match status" value="1"/>
</dbReference>
<gene>
    <name evidence="1" type="ORF">N7532_001185</name>
</gene>
<dbReference type="PANTHER" id="PTHR36448">
    <property type="entry name" value="BLR7373 PROTEIN"/>
    <property type="match status" value="1"/>
</dbReference>
<reference evidence="1" key="2">
    <citation type="journal article" date="2023" name="IMA Fungus">
        <title>Comparative genomic study of the Penicillium genus elucidates a diverse pangenome and 15 lateral gene transfer events.</title>
        <authorList>
            <person name="Petersen C."/>
            <person name="Sorensen T."/>
            <person name="Nielsen M.R."/>
            <person name="Sondergaard T.E."/>
            <person name="Sorensen J.L."/>
            <person name="Fitzpatrick D.A."/>
            <person name="Frisvad J.C."/>
            <person name="Nielsen K.L."/>
        </authorList>
    </citation>
    <scope>NUCLEOTIDE SEQUENCE</scope>
    <source>
        <strain evidence="1">IBT 30761</strain>
    </source>
</reference>
<dbReference type="InterPro" id="IPR011051">
    <property type="entry name" value="RmlC_Cupin_sf"/>
</dbReference>
<dbReference type="InterPro" id="IPR014710">
    <property type="entry name" value="RmlC-like_jellyroll"/>
</dbReference>
<comment type="caution">
    <text evidence="1">The sequence shown here is derived from an EMBL/GenBank/DDBJ whole genome shotgun (WGS) entry which is preliminary data.</text>
</comment>
<dbReference type="PANTHER" id="PTHR36448:SF3">
    <property type="entry name" value="CUPIN TYPE-2 DOMAIN-CONTAINING PROTEIN"/>
    <property type="match status" value="1"/>
</dbReference>
<accession>A0A9W9G214</accession>
<dbReference type="AlphaFoldDB" id="A0A9W9G214"/>
<sequence length="213" mass="23698">MQEPMTYEIKPTKLIPNSPKPLLLYKNFCMQDGKVDLGLAYDTFIKNGWDVQWVTRYGRHQRSHYHPETHETMVVTTGPGIIRWGVADLDDDTEKNIYGDAFEEGGLQMTAEVGDVFVIPAGVAHKSFDQDAEDEKSGCLTGVARGIESDDPRGLVVSLQLEGFTMMGAYPKGFSWNWGEGGDSPNFEDVWKVSNAELDPVVGSDGGIKKYWV</sequence>
<organism evidence="1 2">
    <name type="scientific">Penicillium argentinense</name>
    <dbReference type="NCBI Taxonomy" id="1131581"/>
    <lineage>
        <taxon>Eukaryota</taxon>
        <taxon>Fungi</taxon>
        <taxon>Dikarya</taxon>
        <taxon>Ascomycota</taxon>
        <taxon>Pezizomycotina</taxon>
        <taxon>Eurotiomycetes</taxon>
        <taxon>Eurotiomycetidae</taxon>
        <taxon>Eurotiales</taxon>
        <taxon>Aspergillaceae</taxon>
        <taxon>Penicillium</taxon>
    </lineage>
</organism>
<dbReference type="Proteomes" id="UP001149074">
    <property type="component" value="Unassembled WGS sequence"/>
</dbReference>
<dbReference type="EMBL" id="JAPQKI010000002">
    <property type="protein sequence ID" value="KAJ5110650.1"/>
    <property type="molecule type" value="Genomic_DNA"/>
</dbReference>
<protein>
    <recommendedName>
        <fullName evidence="3">Cupin type-1 domain-containing protein</fullName>
    </recommendedName>
</protein>
<dbReference type="InterPro" id="IPR047121">
    <property type="entry name" value="YjiB-like"/>
</dbReference>
<dbReference type="CDD" id="cd02219">
    <property type="entry name" value="cupin_YjlB-like"/>
    <property type="match status" value="1"/>
</dbReference>
<reference evidence="1" key="1">
    <citation type="submission" date="2022-11" db="EMBL/GenBank/DDBJ databases">
        <authorList>
            <person name="Petersen C."/>
        </authorList>
    </citation>
    <scope>NUCLEOTIDE SEQUENCE</scope>
    <source>
        <strain evidence="1">IBT 30761</strain>
    </source>
</reference>
<dbReference type="RefSeq" id="XP_056478720.1">
    <property type="nucleotide sequence ID" value="XM_056613679.1"/>
</dbReference>
<evidence type="ECO:0000313" key="2">
    <source>
        <dbReference type="Proteomes" id="UP001149074"/>
    </source>
</evidence>
<keyword evidence="2" id="KW-1185">Reference proteome</keyword>
<evidence type="ECO:0000313" key="1">
    <source>
        <dbReference type="EMBL" id="KAJ5110650.1"/>
    </source>
</evidence>